<feature type="region of interest" description="Disordered" evidence="3">
    <location>
        <begin position="325"/>
        <end position="520"/>
    </location>
</feature>
<dbReference type="VEuPathDB" id="ToxoDB:CSUI_001696"/>
<accession>A0A2C6L7M0</accession>
<feature type="domain" description="Nuclear speckle splicing regulatory protein 1 N-terminal" evidence="4">
    <location>
        <begin position="247"/>
        <end position="334"/>
    </location>
</feature>
<protein>
    <submittedName>
        <fullName evidence="5">Nuclear speckle splicing regulatory protein 1</fullName>
    </submittedName>
</protein>
<feature type="region of interest" description="Disordered" evidence="3">
    <location>
        <begin position="128"/>
        <end position="261"/>
    </location>
</feature>
<evidence type="ECO:0000256" key="2">
    <source>
        <dbReference type="ARBA" id="ARBA00023054"/>
    </source>
</evidence>
<feature type="compositionally biased region" description="Basic and acidic residues" evidence="3">
    <location>
        <begin position="464"/>
        <end position="500"/>
    </location>
</feature>
<feature type="region of interest" description="Disordered" evidence="3">
    <location>
        <begin position="531"/>
        <end position="550"/>
    </location>
</feature>
<evidence type="ECO:0000313" key="6">
    <source>
        <dbReference type="Proteomes" id="UP000221165"/>
    </source>
</evidence>
<dbReference type="InterPro" id="IPR042816">
    <property type="entry name" value="Nsrp1"/>
</dbReference>
<evidence type="ECO:0000313" key="5">
    <source>
        <dbReference type="EMBL" id="PHJ24457.1"/>
    </source>
</evidence>
<organism evidence="5 6">
    <name type="scientific">Cystoisospora suis</name>
    <dbReference type="NCBI Taxonomy" id="483139"/>
    <lineage>
        <taxon>Eukaryota</taxon>
        <taxon>Sar</taxon>
        <taxon>Alveolata</taxon>
        <taxon>Apicomplexa</taxon>
        <taxon>Conoidasida</taxon>
        <taxon>Coccidia</taxon>
        <taxon>Eucoccidiorida</taxon>
        <taxon>Eimeriorina</taxon>
        <taxon>Sarcocystidae</taxon>
        <taxon>Cystoisospora</taxon>
    </lineage>
</organism>
<feature type="compositionally biased region" description="Basic and acidic residues" evidence="3">
    <location>
        <begin position="325"/>
        <end position="339"/>
    </location>
</feature>
<evidence type="ECO:0000259" key="4">
    <source>
        <dbReference type="Pfam" id="PF09745"/>
    </source>
</evidence>
<gene>
    <name evidence="5" type="ORF">CSUI_001696</name>
</gene>
<dbReference type="Proteomes" id="UP000221165">
    <property type="component" value="Unassembled WGS sequence"/>
</dbReference>
<proteinExistence type="inferred from homology"/>
<feature type="compositionally biased region" description="Basic and acidic residues" evidence="3">
    <location>
        <begin position="360"/>
        <end position="370"/>
    </location>
</feature>
<comment type="caution">
    <text evidence="5">The sequence shown here is derived from an EMBL/GenBank/DDBJ whole genome shotgun (WGS) entry which is preliminary data.</text>
</comment>
<dbReference type="GeneID" id="94425112"/>
<dbReference type="GO" id="GO:0000381">
    <property type="term" value="P:regulation of alternative mRNA splicing, via spliceosome"/>
    <property type="evidence" value="ECO:0007669"/>
    <property type="project" value="InterPro"/>
</dbReference>
<dbReference type="OrthoDB" id="332547at2759"/>
<reference evidence="5 6" key="1">
    <citation type="journal article" date="2017" name="Int. J. Parasitol.">
        <title>The genome of the protozoan parasite Cystoisospora suis and a reverse vaccinology approach to identify vaccine candidates.</title>
        <authorList>
            <person name="Palmieri N."/>
            <person name="Shrestha A."/>
            <person name="Ruttkowski B."/>
            <person name="Beck T."/>
            <person name="Vogl C."/>
            <person name="Tomley F."/>
            <person name="Blake D.P."/>
            <person name="Joachim A."/>
        </authorList>
    </citation>
    <scope>NUCLEOTIDE SEQUENCE [LARGE SCALE GENOMIC DNA]</scope>
    <source>
        <strain evidence="5 6">Wien I</strain>
    </source>
</reference>
<feature type="compositionally biased region" description="Basic and acidic residues" evidence="3">
    <location>
        <begin position="511"/>
        <end position="520"/>
    </location>
</feature>
<dbReference type="PANTHER" id="PTHR31938:SF4">
    <property type="entry name" value="NUCLEAR SPECKLE SPLICING REGULATORY PROTEIN 1"/>
    <property type="match status" value="1"/>
</dbReference>
<keyword evidence="2" id="KW-0175">Coiled coil</keyword>
<feature type="compositionally biased region" description="Basic and acidic residues" evidence="3">
    <location>
        <begin position="138"/>
        <end position="158"/>
    </location>
</feature>
<dbReference type="InterPro" id="IPR018612">
    <property type="entry name" value="NSRP1_N"/>
</dbReference>
<keyword evidence="6" id="KW-1185">Reference proteome</keyword>
<feature type="compositionally biased region" description="Basic and acidic residues" evidence="3">
    <location>
        <begin position="237"/>
        <end position="249"/>
    </location>
</feature>
<evidence type="ECO:0000256" key="3">
    <source>
        <dbReference type="SAM" id="MobiDB-lite"/>
    </source>
</evidence>
<sequence length="574" mass="64042">MAGLFSFSLSKKSQPSTVSAKIGANLKHKDASSSSLSSSPGVFSLFQESLAAEEKEQEEAKKKGVLQSVRLSSKGIDRRHLIHQQKALQQDSSVFSYDEVFEDISSNASGKASHPKKKIFLGYVENRKEEYEDETTEAGEKEDHHLQDRNYADREKDNMQGGEQGREEEEESLHGDSLFLAEEETGTTTNKKSSSSSPSSSAREKYGGNLSHGLNIMKPADVLHRRNQGGIVGGSGREVKSIGDKKDSEEKEEGSSAMKLPPSQFISKLVLSAKRRELEREIVEERQLKKEREGTKNDEVFVTSAYKQRLEERRLLQLELEKQELRDQANSADKQEDLTSFHSHLLRSGHASRYGGGGGEEGRKRREEGTTRTGWDDGLVVASSSPSSPGKEQDEQRQKMTARIPCGDPSSSLSDGVHQREEVQEAGSHGRRFSNHVPGVALQDRSSSSQEAGRSEEGDVQLTTDDRSGGGGDNIHKMRENKGQKNEERQKEEEEREKGEATGAERGPTGVKKDNLFQGKRLSDLLEERKRMKQKALEESLAPLKEDKIAEARRRYLERKRKIGSNNSTENRNE</sequence>
<dbReference type="RefSeq" id="XP_067926130.1">
    <property type="nucleotide sequence ID" value="XM_068061901.1"/>
</dbReference>
<comment type="similarity">
    <text evidence="1">Belongs to the NSRP1 family.</text>
</comment>
<evidence type="ECO:0000256" key="1">
    <source>
        <dbReference type="ARBA" id="ARBA00010126"/>
    </source>
</evidence>
<dbReference type="Pfam" id="PF09745">
    <property type="entry name" value="NSRP1_N"/>
    <property type="match status" value="1"/>
</dbReference>
<name>A0A2C6L7M0_9APIC</name>
<dbReference type="EMBL" id="MIGC01000674">
    <property type="protein sequence ID" value="PHJ24457.1"/>
    <property type="molecule type" value="Genomic_DNA"/>
</dbReference>
<dbReference type="PANTHER" id="PTHR31938">
    <property type="entry name" value="NUCLEAR SPECKLE SPLICING REGULATORY PROTEIN 1"/>
    <property type="match status" value="1"/>
</dbReference>
<dbReference type="AlphaFoldDB" id="A0A2C6L7M0"/>